<evidence type="ECO:0000313" key="2">
    <source>
        <dbReference type="Proteomes" id="UP000198748"/>
    </source>
</evidence>
<protein>
    <submittedName>
        <fullName evidence="1">Uncharacterized protein</fullName>
    </submittedName>
</protein>
<dbReference type="STRING" id="659014.SAMN04487996_112256"/>
<dbReference type="AlphaFoldDB" id="A0A1G7P4H2"/>
<evidence type="ECO:0000313" key="1">
    <source>
        <dbReference type="EMBL" id="SDF81216.1"/>
    </source>
</evidence>
<name>A0A1G7P4H2_9BACT</name>
<dbReference type="Proteomes" id="UP000198748">
    <property type="component" value="Unassembled WGS sequence"/>
</dbReference>
<gene>
    <name evidence="1" type="ORF">SAMN04487996_112256</name>
</gene>
<accession>A0A1G7P4H2</accession>
<dbReference type="RefSeq" id="WP_090154296.1">
    <property type="nucleotide sequence ID" value="NZ_FNAN01000012.1"/>
</dbReference>
<sequence>MKKLLKIFFGVIVCACDADRTELPRPSDQEIPSQKLNGSLYEKVVLEVTLTRPIAGLSDSTYVNIKNVSGKAITILDFYLESCQKADSDIGDCVPDYHFTLKTDSLKKDEIVIDKIKRFVDFGYSNKLYITAFKPGDTTPFSFPSRYPYSTVQKVVTAPADTTTYTGTAKTFVQADGSFFCRGNIVSDKIPNRVIVRLEGRISRNDQVYAKSLTQFPDSIPLIYLGSITDSKIVMESPTAPNTKENFSILLK</sequence>
<reference evidence="2" key="1">
    <citation type="submission" date="2016-10" db="EMBL/GenBank/DDBJ databases">
        <authorList>
            <person name="Varghese N."/>
            <person name="Submissions S."/>
        </authorList>
    </citation>
    <scope>NUCLEOTIDE SEQUENCE [LARGE SCALE GENOMIC DNA]</scope>
    <source>
        <strain evidence="2">DSM 25329</strain>
    </source>
</reference>
<keyword evidence="2" id="KW-1185">Reference proteome</keyword>
<dbReference type="EMBL" id="FNAN01000012">
    <property type="protein sequence ID" value="SDF81216.1"/>
    <property type="molecule type" value="Genomic_DNA"/>
</dbReference>
<organism evidence="1 2">
    <name type="scientific">Dyadobacter soli</name>
    <dbReference type="NCBI Taxonomy" id="659014"/>
    <lineage>
        <taxon>Bacteria</taxon>
        <taxon>Pseudomonadati</taxon>
        <taxon>Bacteroidota</taxon>
        <taxon>Cytophagia</taxon>
        <taxon>Cytophagales</taxon>
        <taxon>Spirosomataceae</taxon>
        <taxon>Dyadobacter</taxon>
    </lineage>
</organism>
<dbReference type="OrthoDB" id="9849970at2"/>
<proteinExistence type="predicted"/>